<dbReference type="AlphaFoldDB" id="A0A183K669"/>
<gene>
    <name evidence="10" type="ORF">SCUD_LOCUS10494</name>
</gene>
<dbReference type="PRINTS" id="PR00205">
    <property type="entry name" value="CADHERIN"/>
</dbReference>
<sequence>MSKNVNYLLEPGKSKNNRSKTIPVVDQIKCNSSGDLTVHFDVNAVQIDGSLRAVHHIIVRIHDLNDNGPKFDQIRWHKRLKEALYRAGRRIDLPKARDIDILAEHSRINYRLESWHNDGSSSIIPFKSPFKLEVSNSGQPGLILTEDLDAEMETRHRFVLVAYSPNVIDSKNALNGQTISRESRLEIDIEVADMNDNEPRFSFTVYNISVAENTSVGTVIYEVSN</sequence>
<reference evidence="10 11" key="2">
    <citation type="submission" date="2018-11" db="EMBL/GenBank/DDBJ databases">
        <authorList>
            <consortium name="Pathogen Informatics"/>
        </authorList>
    </citation>
    <scope>NUCLEOTIDE SEQUENCE [LARGE SCALE GENOMIC DNA]</scope>
    <source>
        <strain evidence="10">Dakar</strain>
        <strain evidence="11">Dakar, Senegal</strain>
    </source>
</reference>
<evidence type="ECO:0000313" key="10">
    <source>
        <dbReference type="EMBL" id="VDP40170.1"/>
    </source>
</evidence>
<keyword evidence="6" id="KW-0472">Membrane</keyword>
<dbReference type="InterPro" id="IPR050174">
    <property type="entry name" value="Protocadherin/Cadherin-CA"/>
</dbReference>
<dbReference type="GO" id="GO:0007156">
    <property type="term" value="P:homophilic cell adhesion via plasma membrane adhesion molecules"/>
    <property type="evidence" value="ECO:0007669"/>
    <property type="project" value="InterPro"/>
</dbReference>
<dbReference type="PROSITE" id="PS50268">
    <property type="entry name" value="CADHERIN_2"/>
    <property type="match status" value="1"/>
</dbReference>
<dbReference type="WBParaSite" id="SCUD_0001049401-mRNA-1">
    <property type="protein sequence ID" value="SCUD_0001049401-mRNA-1"/>
    <property type="gene ID" value="SCUD_0001049401"/>
</dbReference>
<dbReference type="Gene3D" id="2.60.40.60">
    <property type="entry name" value="Cadherins"/>
    <property type="match status" value="2"/>
</dbReference>
<dbReference type="PROSITE" id="PS00232">
    <property type="entry name" value="CADHERIN_1"/>
    <property type="match status" value="2"/>
</dbReference>
<dbReference type="CDD" id="cd11304">
    <property type="entry name" value="Cadherin_repeat"/>
    <property type="match status" value="1"/>
</dbReference>
<proteinExistence type="predicted"/>
<dbReference type="InterPro" id="IPR015919">
    <property type="entry name" value="Cadherin-like_sf"/>
</dbReference>
<dbReference type="STRING" id="6186.A0A183K669"/>
<dbReference type="GO" id="GO:0005509">
    <property type="term" value="F:calcium ion binding"/>
    <property type="evidence" value="ECO:0007669"/>
    <property type="project" value="UniProtKB-UniRule"/>
</dbReference>
<evidence type="ECO:0000256" key="3">
    <source>
        <dbReference type="ARBA" id="ARBA00022737"/>
    </source>
</evidence>
<accession>A0A183K669</accession>
<dbReference type="EMBL" id="UZAK01033812">
    <property type="protein sequence ID" value="VDP40170.1"/>
    <property type="molecule type" value="Genomic_DNA"/>
</dbReference>
<dbReference type="PANTHER" id="PTHR24028:SF146">
    <property type="entry name" value="CADHERIN 96CB, ISOFORM D-RELATED"/>
    <property type="match status" value="1"/>
</dbReference>
<dbReference type="SUPFAM" id="SSF49313">
    <property type="entry name" value="Cadherin-like"/>
    <property type="match status" value="2"/>
</dbReference>
<dbReference type="InterPro" id="IPR002126">
    <property type="entry name" value="Cadherin-like_dom"/>
</dbReference>
<evidence type="ECO:0000256" key="1">
    <source>
        <dbReference type="ARBA" id="ARBA00004167"/>
    </source>
</evidence>
<dbReference type="PANTHER" id="PTHR24028">
    <property type="entry name" value="CADHERIN-87A"/>
    <property type="match status" value="1"/>
</dbReference>
<keyword evidence="3" id="KW-0677">Repeat</keyword>
<dbReference type="GO" id="GO:0005886">
    <property type="term" value="C:plasma membrane"/>
    <property type="evidence" value="ECO:0007669"/>
    <property type="project" value="InterPro"/>
</dbReference>
<dbReference type="Proteomes" id="UP000279833">
    <property type="component" value="Unassembled WGS sequence"/>
</dbReference>
<evidence type="ECO:0000259" key="9">
    <source>
        <dbReference type="PROSITE" id="PS50268"/>
    </source>
</evidence>
<evidence type="ECO:0000256" key="5">
    <source>
        <dbReference type="ARBA" id="ARBA00022989"/>
    </source>
</evidence>
<evidence type="ECO:0000256" key="4">
    <source>
        <dbReference type="ARBA" id="ARBA00022837"/>
    </source>
</evidence>
<evidence type="ECO:0000256" key="6">
    <source>
        <dbReference type="ARBA" id="ARBA00023136"/>
    </source>
</evidence>
<organism evidence="12">
    <name type="scientific">Schistosoma curassoni</name>
    <dbReference type="NCBI Taxonomy" id="6186"/>
    <lineage>
        <taxon>Eukaryota</taxon>
        <taxon>Metazoa</taxon>
        <taxon>Spiralia</taxon>
        <taxon>Lophotrochozoa</taxon>
        <taxon>Platyhelminthes</taxon>
        <taxon>Trematoda</taxon>
        <taxon>Digenea</taxon>
        <taxon>Strigeidida</taxon>
        <taxon>Schistosomatoidea</taxon>
        <taxon>Schistosomatidae</taxon>
        <taxon>Schistosoma</taxon>
    </lineage>
</organism>
<evidence type="ECO:0000256" key="2">
    <source>
        <dbReference type="ARBA" id="ARBA00022692"/>
    </source>
</evidence>
<evidence type="ECO:0000256" key="8">
    <source>
        <dbReference type="PROSITE-ProRule" id="PRU00043"/>
    </source>
</evidence>
<keyword evidence="11" id="KW-1185">Reference proteome</keyword>
<evidence type="ECO:0000256" key="7">
    <source>
        <dbReference type="ARBA" id="ARBA00023180"/>
    </source>
</evidence>
<reference evidence="12" key="1">
    <citation type="submission" date="2016-06" db="UniProtKB">
        <authorList>
            <consortium name="WormBaseParasite"/>
        </authorList>
    </citation>
    <scope>IDENTIFICATION</scope>
</reference>
<keyword evidence="5" id="KW-1133">Transmembrane helix</keyword>
<comment type="subcellular location">
    <subcellularLocation>
        <location evidence="1">Membrane</location>
        <topology evidence="1">Single-pass membrane protein</topology>
    </subcellularLocation>
</comment>
<keyword evidence="2" id="KW-0812">Transmembrane</keyword>
<protein>
    <submittedName>
        <fullName evidence="12">Cadherin domain-containing protein</fullName>
    </submittedName>
</protein>
<name>A0A183K669_9TREM</name>
<dbReference type="InterPro" id="IPR020894">
    <property type="entry name" value="Cadherin_CS"/>
</dbReference>
<evidence type="ECO:0000313" key="12">
    <source>
        <dbReference type="WBParaSite" id="SCUD_0001049401-mRNA-1"/>
    </source>
</evidence>
<feature type="domain" description="Cadherin" evidence="9">
    <location>
        <begin position="96"/>
        <end position="201"/>
    </location>
</feature>
<evidence type="ECO:0000313" key="11">
    <source>
        <dbReference type="Proteomes" id="UP000279833"/>
    </source>
</evidence>
<keyword evidence="4 8" id="KW-0106">Calcium</keyword>
<keyword evidence="7" id="KW-0325">Glycoprotein</keyword>